<evidence type="ECO:0000259" key="1">
    <source>
        <dbReference type="PROSITE" id="PS51819"/>
    </source>
</evidence>
<feature type="domain" description="VOC" evidence="1">
    <location>
        <begin position="3"/>
        <end position="127"/>
    </location>
</feature>
<name>A0A4R5CR78_9ACTN</name>
<dbReference type="InterPro" id="IPR029068">
    <property type="entry name" value="Glyas_Bleomycin-R_OHBP_Dase"/>
</dbReference>
<dbReference type="PANTHER" id="PTHR34109">
    <property type="entry name" value="BNAUNNG04460D PROTEIN-RELATED"/>
    <property type="match status" value="1"/>
</dbReference>
<dbReference type="InterPro" id="IPR004360">
    <property type="entry name" value="Glyas_Fos-R_dOase_dom"/>
</dbReference>
<dbReference type="PROSITE" id="PS51819">
    <property type="entry name" value="VOC"/>
    <property type="match status" value="1"/>
</dbReference>
<keyword evidence="2" id="KW-0223">Dioxygenase</keyword>
<dbReference type="Proteomes" id="UP000294739">
    <property type="component" value="Unassembled WGS sequence"/>
</dbReference>
<comment type="caution">
    <text evidence="2">The sequence shown here is derived from an EMBL/GenBank/DDBJ whole genome shotgun (WGS) entry which is preliminary data.</text>
</comment>
<dbReference type="EMBL" id="SMKZ01000054">
    <property type="protein sequence ID" value="TDE00133.1"/>
    <property type="molecule type" value="Genomic_DNA"/>
</dbReference>
<sequence>MFTSPQVNVYARDVARSVEFYRAFGFEETFRTPREGDPIHVELQLDGFTLGVAAVSSAIADHGLDLDPDRPGRGMEVAIWTDDVDGVVEQLAAAGAPVLSEPHDWLDSLRVAWVADPDGNPVELVQRRP</sequence>
<dbReference type="InParanoid" id="A0A4R5CR78"/>
<dbReference type="OrthoDB" id="115162at2"/>
<protein>
    <submittedName>
        <fullName evidence="2">Glyoxalase/bleomycin resistance/dioxygenase family protein</fullName>
    </submittedName>
</protein>
<proteinExistence type="predicted"/>
<evidence type="ECO:0000313" key="2">
    <source>
        <dbReference type="EMBL" id="TDE00133.1"/>
    </source>
</evidence>
<dbReference type="RefSeq" id="WP_131900179.1">
    <property type="nucleotide sequence ID" value="NZ_SMKZ01000054.1"/>
</dbReference>
<gene>
    <name evidence="2" type="ORF">E1269_26290</name>
</gene>
<evidence type="ECO:0000313" key="3">
    <source>
        <dbReference type="Proteomes" id="UP000294739"/>
    </source>
</evidence>
<accession>A0A4R5CR78</accession>
<reference evidence="2 3" key="1">
    <citation type="submission" date="2019-03" db="EMBL/GenBank/DDBJ databases">
        <title>Draft genome sequences of novel Actinobacteria.</title>
        <authorList>
            <person name="Sahin N."/>
            <person name="Ay H."/>
            <person name="Saygin H."/>
        </authorList>
    </citation>
    <scope>NUCLEOTIDE SEQUENCE [LARGE SCALE GENOMIC DNA]</scope>
    <source>
        <strain evidence="2 3">5K138</strain>
    </source>
</reference>
<dbReference type="AlphaFoldDB" id="A0A4R5CR78"/>
<keyword evidence="2" id="KW-0560">Oxidoreductase</keyword>
<dbReference type="Gene3D" id="3.10.180.10">
    <property type="entry name" value="2,3-Dihydroxybiphenyl 1,2-Dioxygenase, domain 1"/>
    <property type="match status" value="1"/>
</dbReference>
<dbReference type="InterPro" id="IPR037523">
    <property type="entry name" value="VOC_core"/>
</dbReference>
<organism evidence="2 3">
    <name type="scientific">Jiangella asiatica</name>
    <dbReference type="NCBI Taxonomy" id="2530372"/>
    <lineage>
        <taxon>Bacteria</taxon>
        <taxon>Bacillati</taxon>
        <taxon>Actinomycetota</taxon>
        <taxon>Actinomycetes</taxon>
        <taxon>Jiangellales</taxon>
        <taxon>Jiangellaceae</taxon>
        <taxon>Jiangella</taxon>
    </lineage>
</organism>
<keyword evidence="3" id="KW-1185">Reference proteome</keyword>
<dbReference type="GO" id="GO:0051213">
    <property type="term" value="F:dioxygenase activity"/>
    <property type="evidence" value="ECO:0007669"/>
    <property type="project" value="UniProtKB-KW"/>
</dbReference>
<dbReference type="Pfam" id="PF00903">
    <property type="entry name" value="Glyoxalase"/>
    <property type="match status" value="1"/>
</dbReference>
<dbReference type="SUPFAM" id="SSF54593">
    <property type="entry name" value="Glyoxalase/Bleomycin resistance protein/Dihydroxybiphenyl dioxygenase"/>
    <property type="match status" value="1"/>
</dbReference>